<feature type="compositionally biased region" description="Gly residues" evidence="1">
    <location>
        <begin position="52"/>
        <end position="71"/>
    </location>
</feature>
<comment type="caution">
    <text evidence="2">The sequence shown here is derived from an EMBL/GenBank/DDBJ whole genome shotgun (WGS) entry which is preliminary data.</text>
</comment>
<feature type="compositionally biased region" description="Pro residues" evidence="1">
    <location>
        <begin position="23"/>
        <end position="35"/>
    </location>
</feature>
<evidence type="ECO:0000313" key="2">
    <source>
        <dbReference type="EMBL" id="CAK9253382.1"/>
    </source>
</evidence>
<feature type="region of interest" description="Disordered" evidence="1">
    <location>
        <begin position="1"/>
        <end position="74"/>
    </location>
</feature>
<dbReference type="Proteomes" id="UP001497444">
    <property type="component" value="Unassembled WGS sequence"/>
</dbReference>
<dbReference type="EMBL" id="CAXAQS010000832">
    <property type="protein sequence ID" value="CAK9253382.1"/>
    <property type="molecule type" value="Genomic_DNA"/>
</dbReference>
<organism evidence="2 3">
    <name type="scientific">Sphagnum jensenii</name>
    <dbReference type="NCBI Taxonomy" id="128206"/>
    <lineage>
        <taxon>Eukaryota</taxon>
        <taxon>Viridiplantae</taxon>
        <taxon>Streptophyta</taxon>
        <taxon>Embryophyta</taxon>
        <taxon>Bryophyta</taxon>
        <taxon>Sphagnophytina</taxon>
        <taxon>Sphagnopsida</taxon>
        <taxon>Sphagnales</taxon>
        <taxon>Sphagnaceae</taxon>
        <taxon>Sphagnum</taxon>
    </lineage>
</organism>
<accession>A0ABP0VGS3</accession>
<name>A0ABP0VGS3_9BRYO</name>
<protein>
    <submittedName>
        <fullName evidence="2">Uncharacterized protein</fullName>
    </submittedName>
</protein>
<proteinExistence type="predicted"/>
<gene>
    <name evidence="2" type="ORF">CSSPJE1EN1_LOCUS28760</name>
</gene>
<reference evidence="2" key="1">
    <citation type="submission" date="2024-02" db="EMBL/GenBank/DDBJ databases">
        <authorList>
            <consortium name="ELIXIR-Norway"/>
            <consortium name="Elixir Norway"/>
        </authorList>
    </citation>
    <scope>NUCLEOTIDE SEQUENCE</scope>
</reference>
<evidence type="ECO:0000313" key="3">
    <source>
        <dbReference type="Proteomes" id="UP001497444"/>
    </source>
</evidence>
<keyword evidence="3" id="KW-1185">Reference proteome</keyword>
<sequence length="151" mass="15675">MSNSSSNDIVKGSKGLSAAGSTPPLPSQPPSPPPFNNGTTTNEPVSPNSGWNGNGGGNGGGNWNNNNGGGAHVKSPPTFTMVNYQMSCVTACDNTNGMPKYNYTQSMNTINNIGTVNNTAIQVTITSCCGANDNCDIYEQMNSMPNLMSNF</sequence>
<evidence type="ECO:0000256" key="1">
    <source>
        <dbReference type="SAM" id="MobiDB-lite"/>
    </source>
</evidence>